<dbReference type="EMBL" id="UINC01028183">
    <property type="protein sequence ID" value="SVB08712.1"/>
    <property type="molecule type" value="Genomic_DNA"/>
</dbReference>
<accession>A0A382B611</accession>
<organism evidence="1">
    <name type="scientific">marine metagenome</name>
    <dbReference type="NCBI Taxonomy" id="408172"/>
    <lineage>
        <taxon>unclassified sequences</taxon>
        <taxon>metagenomes</taxon>
        <taxon>ecological metagenomes</taxon>
    </lineage>
</organism>
<feature type="non-terminal residue" evidence="1">
    <location>
        <position position="45"/>
    </location>
</feature>
<gene>
    <name evidence="1" type="ORF">METZ01_LOCUS161566</name>
</gene>
<reference evidence="1" key="1">
    <citation type="submission" date="2018-05" db="EMBL/GenBank/DDBJ databases">
        <authorList>
            <person name="Lanie J.A."/>
            <person name="Ng W.-L."/>
            <person name="Kazmierczak K.M."/>
            <person name="Andrzejewski T.M."/>
            <person name="Davidsen T.M."/>
            <person name="Wayne K.J."/>
            <person name="Tettelin H."/>
            <person name="Glass J.I."/>
            <person name="Rusch D."/>
            <person name="Podicherti R."/>
            <person name="Tsui H.-C.T."/>
            <person name="Winkler M.E."/>
        </authorList>
    </citation>
    <scope>NUCLEOTIDE SEQUENCE</scope>
</reference>
<proteinExistence type="predicted"/>
<dbReference type="AlphaFoldDB" id="A0A382B611"/>
<evidence type="ECO:0000313" key="1">
    <source>
        <dbReference type="EMBL" id="SVB08712.1"/>
    </source>
</evidence>
<name>A0A382B611_9ZZZZ</name>
<sequence>HTPWRLPVSICGCCSGKDRCVQTAPLRLPSGNFQPFLPPNPFHTL</sequence>
<protein>
    <submittedName>
        <fullName evidence="1">Uncharacterized protein</fullName>
    </submittedName>
</protein>
<feature type="non-terminal residue" evidence="1">
    <location>
        <position position="1"/>
    </location>
</feature>